<feature type="domain" description="ABC transporter" evidence="5">
    <location>
        <begin position="6"/>
        <end position="233"/>
    </location>
</feature>
<dbReference type="RefSeq" id="WP_121251592.1">
    <property type="nucleotide sequence ID" value="NZ_RBIL01000001.1"/>
</dbReference>
<dbReference type="PROSITE" id="PS50893">
    <property type="entry name" value="ABC_TRANSPORTER_2"/>
    <property type="match status" value="1"/>
</dbReference>
<dbReference type="InterPro" id="IPR003593">
    <property type="entry name" value="AAA+_ATPase"/>
</dbReference>
<dbReference type="GO" id="GO:0016887">
    <property type="term" value="F:ATP hydrolysis activity"/>
    <property type="evidence" value="ECO:0007669"/>
    <property type="project" value="InterPro"/>
</dbReference>
<dbReference type="EMBL" id="RBIL01000001">
    <property type="protein sequence ID" value="RKQ93451.1"/>
    <property type="molecule type" value="Genomic_DNA"/>
</dbReference>
<dbReference type="AlphaFoldDB" id="A0A660LJX4"/>
<dbReference type="Pfam" id="PF00005">
    <property type="entry name" value="ABC_tran"/>
    <property type="match status" value="1"/>
</dbReference>
<dbReference type="PANTHER" id="PTHR43335">
    <property type="entry name" value="ABC TRANSPORTER, ATP-BINDING PROTEIN"/>
    <property type="match status" value="1"/>
</dbReference>
<evidence type="ECO:0000256" key="2">
    <source>
        <dbReference type="ARBA" id="ARBA00022448"/>
    </source>
</evidence>
<dbReference type="OrthoDB" id="9804819at2"/>
<keyword evidence="3" id="KW-0547">Nucleotide-binding</keyword>
<keyword evidence="2" id="KW-0813">Transport</keyword>
<dbReference type="SUPFAM" id="SSF52540">
    <property type="entry name" value="P-loop containing nucleoside triphosphate hydrolases"/>
    <property type="match status" value="1"/>
</dbReference>
<dbReference type="PANTHER" id="PTHR43335:SF4">
    <property type="entry name" value="ABC TRANSPORTER, ATP-BINDING PROTEIN"/>
    <property type="match status" value="1"/>
</dbReference>
<evidence type="ECO:0000259" key="5">
    <source>
        <dbReference type="PROSITE" id="PS50893"/>
    </source>
</evidence>
<evidence type="ECO:0000256" key="4">
    <source>
        <dbReference type="ARBA" id="ARBA00022840"/>
    </source>
</evidence>
<evidence type="ECO:0000256" key="1">
    <source>
        <dbReference type="ARBA" id="ARBA00005417"/>
    </source>
</evidence>
<name>A0A660LJX4_9ACTN</name>
<keyword evidence="7" id="KW-1185">Reference proteome</keyword>
<dbReference type="Proteomes" id="UP000278962">
    <property type="component" value="Unassembled WGS sequence"/>
</dbReference>
<dbReference type="Gene3D" id="3.40.50.300">
    <property type="entry name" value="P-loop containing nucleotide triphosphate hydrolases"/>
    <property type="match status" value="1"/>
</dbReference>
<accession>A0A660LJX4</accession>
<keyword evidence="4 6" id="KW-0067">ATP-binding</keyword>
<comment type="similarity">
    <text evidence="1">Belongs to the ABC transporter superfamily.</text>
</comment>
<dbReference type="InterPro" id="IPR017871">
    <property type="entry name" value="ABC_transporter-like_CS"/>
</dbReference>
<protein>
    <submittedName>
        <fullName evidence="6">ABC-2 type transport system ATP-binding protein</fullName>
    </submittedName>
</protein>
<evidence type="ECO:0000256" key="3">
    <source>
        <dbReference type="ARBA" id="ARBA00022741"/>
    </source>
</evidence>
<comment type="caution">
    <text evidence="6">The sequence shown here is derived from an EMBL/GenBank/DDBJ whole genome shotgun (WGS) entry which is preliminary data.</text>
</comment>
<dbReference type="InterPro" id="IPR003439">
    <property type="entry name" value="ABC_transporter-like_ATP-bd"/>
</dbReference>
<proteinExistence type="inferred from homology"/>
<evidence type="ECO:0000313" key="7">
    <source>
        <dbReference type="Proteomes" id="UP000278962"/>
    </source>
</evidence>
<dbReference type="GO" id="GO:0005524">
    <property type="term" value="F:ATP binding"/>
    <property type="evidence" value="ECO:0007669"/>
    <property type="project" value="UniProtKB-KW"/>
</dbReference>
<evidence type="ECO:0000313" key="6">
    <source>
        <dbReference type="EMBL" id="RKQ93451.1"/>
    </source>
</evidence>
<gene>
    <name evidence="6" type="ORF">C8N24_3318</name>
</gene>
<dbReference type="SMART" id="SM00382">
    <property type="entry name" value="AAA"/>
    <property type="match status" value="1"/>
</dbReference>
<reference evidence="6 7" key="1">
    <citation type="submission" date="2018-10" db="EMBL/GenBank/DDBJ databases">
        <title>Genomic Encyclopedia of Archaeal and Bacterial Type Strains, Phase II (KMG-II): from individual species to whole genera.</title>
        <authorList>
            <person name="Goeker M."/>
        </authorList>
    </citation>
    <scope>NUCLEOTIDE SEQUENCE [LARGE SCALE GENOMIC DNA]</scope>
    <source>
        <strain evidence="6 7">DSM 14954</strain>
    </source>
</reference>
<dbReference type="InterPro" id="IPR027417">
    <property type="entry name" value="P-loop_NTPase"/>
</dbReference>
<organism evidence="6 7">
    <name type="scientific">Solirubrobacter pauli</name>
    <dbReference type="NCBI Taxonomy" id="166793"/>
    <lineage>
        <taxon>Bacteria</taxon>
        <taxon>Bacillati</taxon>
        <taxon>Actinomycetota</taxon>
        <taxon>Thermoleophilia</taxon>
        <taxon>Solirubrobacterales</taxon>
        <taxon>Solirubrobacteraceae</taxon>
        <taxon>Solirubrobacter</taxon>
    </lineage>
</organism>
<sequence length="312" mass="33244">MTSLAIETHGLGKRFGARAALESIDLEVPRGTAFGFLGRNGAGKTTLVRLLLGLATPTSGTMRLLGHDLPGGRAQALARVGAIVEEPRFHPHLTGRENLLVHAAAREPAARGRIDAALKRVGLGARADDVVKGYSLGMRQRLGIARCLLCDPELLILDEPVNGLDPAGILEFRHLVRSLVDEGRTVLLSSHLLDEVEKTCDSAAIVDQGRVVAQGTIEQLTAMSDERTIDIVAAPAVRATHILAAAPTVHRAVEHDGGIRATLAPDAPRDADVVTSLLTRLIAEGVAVERVNPVKRSLEDQFLSMTTRLENA</sequence>
<dbReference type="PROSITE" id="PS00211">
    <property type="entry name" value="ABC_TRANSPORTER_1"/>
    <property type="match status" value="1"/>
</dbReference>